<dbReference type="PANTHER" id="PTHR11409">
    <property type="entry name" value="ADENOSINE DEAMINASE"/>
    <property type="match status" value="1"/>
</dbReference>
<comment type="similarity">
    <text evidence="3">Belongs to the metallo-dependent hydrolases superfamily. Adenosine and AMP deaminases family. ADGF subfamily.</text>
</comment>
<protein>
    <recommendedName>
        <fullName evidence="5">Adenosine deaminase</fullName>
        <ecNumber evidence="4">3.5.4.4</ecNumber>
    </recommendedName>
</protein>
<dbReference type="InterPro" id="IPR006330">
    <property type="entry name" value="Ado/ade_deaminase"/>
</dbReference>
<feature type="domain" description="Adenosine deaminase" evidence="11">
    <location>
        <begin position="216"/>
        <end position="512"/>
    </location>
</feature>
<dbReference type="PANTHER" id="PTHR11409:SF39">
    <property type="entry name" value="ADENOSINE DEAMINASE 2"/>
    <property type="match status" value="1"/>
</dbReference>
<reference evidence="13 14" key="1">
    <citation type="journal article" date="2007" name="Nature">
        <title>Evolution of genes and genomes on the Drosophila phylogeny.</title>
        <authorList>
            <consortium name="Drosophila 12 Genomes Consortium"/>
            <person name="Clark A.G."/>
            <person name="Eisen M.B."/>
            <person name="Smith D.R."/>
            <person name="Bergman C.M."/>
            <person name="Oliver B."/>
            <person name="Markow T.A."/>
            <person name="Kaufman T.C."/>
            <person name="Kellis M."/>
            <person name="Gelbart W."/>
            <person name="Iyer V.N."/>
            <person name="Pollard D.A."/>
            <person name="Sackton T.B."/>
            <person name="Larracuente A.M."/>
            <person name="Singh N.D."/>
            <person name="Abad J.P."/>
            <person name="Abt D.N."/>
            <person name="Adryan B."/>
            <person name="Aguade M."/>
            <person name="Akashi H."/>
            <person name="Anderson W.W."/>
            <person name="Aquadro C.F."/>
            <person name="Ardell D.H."/>
            <person name="Arguello R."/>
            <person name="Artieri C.G."/>
            <person name="Barbash D.A."/>
            <person name="Barker D."/>
            <person name="Barsanti P."/>
            <person name="Batterham P."/>
            <person name="Batzoglou S."/>
            <person name="Begun D."/>
            <person name="Bhutkar A."/>
            <person name="Blanco E."/>
            <person name="Bosak S.A."/>
            <person name="Bradley R.K."/>
            <person name="Brand A.D."/>
            <person name="Brent M.R."/>
            <person name="Brooks A.N."/>
            <person name="Brown R.H."/>
            <person name="Butlin R.K."/>
            <person name="Caggese C."/>
            <person name="Calvi B.R."/>
            <person name="Bernardo de Carvalho A."/>
            <person name="Caspi A."/>
            <person name="Castrezana S."/>
            <person name="Celniker S.E."/>
            <person name="Chang J.L."/>
            <person name="Chapple C."/>
            <person name="Chatterji S."/>
            <person name="Chinwalla A."/>
            <person name="Civetta A."/>
            <person name="Clifton S.W."/>
            <person name="Comeron J.M."/>
            <person name="Costello J.C."/>
            <person name="Coyne J.A."/>
            <person name="Daub J."/>
            <person name="David R.G."/>
            <person name="Delcher A.L."/>
            <person name="Delehaunty K."/>
            <person name="Do C.B."/>
            <person name="Ebling H."/>
            <person name="Edwards K."/>
            <person name="Eickbush T."/>
            <person name="Evans J.D."/>
            <person name="Filipski A."/>
            <person name="Findeiss S."/>
            <person name="Freyhult E."/>
            <person name="Fulton L."/>
            <person name="Fulton R."/>
            <person name="Garcia A.C."/>
            <person name="Gardiner A."/>
            <person name="Garfield D.A."/>
            <person name="Garvin B.E."/>
            <person name="Gibson G."/>
            <person name="Gilbert D."/>
            <person name="Gnerre S."/>
            <person name="Godfrey J."/>
            <person name="Good R."/>
            <person name="Gotea V."/>
            <person name="Gravely B."/>
            <person name="Greenberg A.J."/>
            <person name="Griffiths-Jones S."/>
            <person name="Gross S."/>
            <person name="Guigo R."/>
            <person name="Gustafson E.A."/>
            <person name="Haerty W."/>
            <person name="Hahn M.W."/>
            <person name="Halligan D.L."/>
            <person name="Halpern A.L."/>
            <person name="Halter G.M."/>
            <person name="Han M.V."/>
            <person name="Heger A."/>
            <person name="Hillier L."/>
            <person name="Hinrichs A.S."/>
            <person name="Holmes I."/>
            <person name="Hoskins R.A."/>
            <person name="Hubisz M.J."/>
            <person name="Hultmark D."/>
            <person name="Huntley M.A."/>
            <person name="Jaffe D.B."/>
            <person name="Jagadeeshan S."/>
            <person name="Jeck W.R."/>
            <person name="Johnson J."/>
            <person name="Jones C.D."/>
            <person name="Jordan W.C."/>
            <person name="Karpen G.H."/>
            <person name="Kataoka E."/>
            <person name="Keightley P.D."/>
            <person name="Kheradpour P."/>
            <person name="Kirkness E.F."/>
            <person name="Koerich L.B."/>
            <person name="Kristiansen K."/>
            <person name="Kudrna D."/>
            <person name="Kulathinal R.J."/>
            <person name="Kumar S."/>
            <person name="Kwok R."/>
            <person name="Lander E."/>
            <person name="Langley C.H."/>
            <person name="Lapoint R."/>
            <person name="Lazzaro B.P."/>
            <person name="Lee S.J."/>
            <person name="Levesque L."/>
            <person name="Li R."/>
            <person name="Lin C.F."/>
            <person name="Lin M.F."/>
            <person name="Lindblad-Toh K."/>
            <person name="Llopart A."/>
            <person name="Long M."/>
            <person name="Low L."/>
            <person name="Lozovsky E."/>
            <person name="Lu J."/>
            <person name="Luo M."/>
            <person name="Machado C.A."/>
            <person name="Makalowski W."/>
            <person name="Marzo M."/>
            <person name="Matsuda M."/>
            <person name="Matzkin L."/>
            <person name="McAllister B."/>
            <person name="McBride C.S."/>
            <person name="McKernan B."/>
            <person name="McKernan K."/>
            <person name="Mendez-Lago M."/>
            <person name="Minx P."/>
            <person name="Mollenhauer M.U."/>
            <person name="Montooth K."/>
            <person name="Mount S.M."/>
            <person name="Mu X."/>
            <person name="Myers E."/>
            <person name="Negre B."/>
            <person name="Newfeld S."/>
            <person name="Nielsen R."/>
            <person name="Noor M.A."/>
            <person name="O'Grady P."/>
            <person name="Pachter L."/>
            <person name="Papaceit M."/>
            <person name="Parisi M.J."/>
            <person name="Parisi M."/>
            <person name="Parts L."/>
            <person name="Pedersen J.S."/>
            <person name="Pesole G."/>
            <person name="Phillippy A.M."/>
            <person name="Ponting C.P."/>
            <person name="Pop M."/>
            <person name="Porcelli D."/>
            <person name="Powell J.R."/>
            <person name="Prohaska S."/>
            <person name="Pruitt K."/>
            <person name="Puig M."/>
            <person name="Quesneville H."/>
            <person name="Ram K.R."/>
            <person name="Rand D."/>
            <person name="Rasmussen M.D."/>
            <person name="Reed L.K."/>
            <person name="Reenan R."/>
            <person name="Reily A."/>
            <person name="Remington K.A."/>
            <person name="Rieger T.T."/>
            <person name="Ritchie M.G."/>
            <person name="Robin C."/>
            <person name="Rogers Y.H."/>
            <person name="Rohde C."/>
            <person name="Rozas J."/>
            <person name="Rubenfield M.J."/>
            <person name="Ruiz A."/>
            <person name="Russo S."/>
            <person name="Salzberg S.L."/>
            <person name="Sanchez-Gracia A."/>
            <person name="Saranga D.J."/>
            <person name="Sato H."/>
            <person name="Schaeffer S.W."/>
            <person name="Schatz M.C."/>
            <person name="Schlenke T."/>
            <person name="Schwartz R."/>
            <person name="Segarra C."/>
            <person name="Singh R.S."/>
            <person name="Sirot L."/>
            <person name="Sirota M."/>
            <person name="Sisneros N.B."/>
            <person name="Smith C.D."/>
            <person name="Smith T.F."/>
            <person name="Spieth J."/>
            <person name="Stage D.E."/>
            <person name="Stark A."/>
            <person name="Stephan W."/>
            <person name="Strausberg R.L."/>
            <person name="Strempel S."/>
            <person name="Sturgill D."/>
            <person name="Sutton G."/>
            <person name="Sutton G.G."/>
            <person name="Tao W."/>
            <person name="Teichmann S."/>
            <person name="Tobari Y.N."/>
            <person name="Tomimura Y."/>
            <person name="Tsolas J.M."/>
            <person name="Valente V.L."/>
            <person name="Venter E."/>
            <person name="Venter J.C."/>
            <person name="Vicario S."/>
            <person name="Vieira F.G."/>
            <person name="Vilella A.J."/>
            <person name="Villasante A."/>
            <person name="Walenz B."/>
            <person name="Wang J."/>
            <person name="Wasserman M."/>
            <person name="Watts T."/>
            <person name="Wilson D."/>
            <person name="Wilson R.K."/>
            <person name="Wing R.A."/>
            <person name="Wolfner M.F."/>
            <person name="Wong A."/>
            <person name="Wong G.K."/>
            <person name="Wu C.I."/>
            <person name="Wu G."/>
            <person name="Yamamoto D."/>
            <person name="Yang H.P."/>
            <person name="Yang S.P."/>
            <person name="Yorke J.A."/>
            <person name="Yoshida K."/>
            <person name="Zdobnov E."/>
            <person name="Zhang P."/>
            <person name="Zhang Y."/>
            <person name="Zimin A.V."/>
            <person name="Baldwin J."/>
            <person name="Abdouelleil A."/>
            <person name="Abdulkadir J."/>
            <person name="Abebe A."/>
            <person name="Abera B."/>
            <person name="Abreu J."/>
            <person name="Acer S.C."/>
            <person name="Aftuck L."/>
            <person name="Alexander A."/>
            <person name="An P."/>
            <person name="Anderson E."/>
            <person name="Anderson S."/>
            <person name="Arachi H."/>
            <person name="Azer M."/>
            <person name="Bachantsang P."/>
            <person name="Barry A."/>
            <person name="Bayul T."/>
            <person name="Berlin A."/>
            <person name="Bessette D."/>
            <person name="Bloom T."/>
            <person name="Blye J."/>
            <person name="Boguslavskiy L."/>
            <person name="Bonnet C."/>
            <person name="Boukhgalter B."/>
            <person name="Bourzgui I."/>
            <person name="Brown A."/>
            <person name="Cahill P."/>
            <person name="Channer S."/>
            <person name="Cheshatsang Y."/>
            <person name="Chuda L."/>
            <person name="Citroen M."/>
            <person name="Collymore A."/>
            <person name="Cooke P."/>
            <person name="Costello M."/>
            <person name="D'Aco K."/>
            <person name="Daza R."/>
            <person name="De Haan G."/>
            <person name="DeGray S."/>
            <person name="DeMaso C."/>
            <person name="Dhargay N."/>
            <person name="Dooley K."/>
            <person name="Dooley E."/>
            <person name="Doricent M."/>
            <person name="Dorje P."/>
            <person name="Dorjee K."/>
            <person name="Dupes A."/>
            <person name="Elong R."/>
            <person name="Falk J."/>
            <person name="Farina A."/>
            <person name="Faro S."/>
            <person name="Ferguson D."/>
            <person name="Fisher S."/>
            <person name="Foley C.D."/>
            <person name="Franke A."/>
            <person name="Friedrich D."/>
            <person name="Gadbois L."/>
            <person name="Gearin G."/>
            <person name="Gearin C.R."/>
            <person name="Giannoukos G."/>
            <person name="Goode T."/>
            <person name="Graham J."/>
            <person name="Grandbois E."/>
            <person name="Grewal S."/>
            <person name="Gyaltsen K."/>
            <person name="Hafez N."/>
            <person name="Hagos B."/>
            <person name="Hall J."/>
            <person name="Henson C."/>
            <person name="Hollinger A."/>
            <person name="Honan T."/>
            <person name="Huard M.D."/>
            <person name="Hughes L."/>
            <person name="Hurhula B."/>
            <person name="Husby M.E."/>
            <person name="Kamat A."/>
            <person name="Kanga B."/>
            <person name="Kashin S."/>
            <person name="Khazanovich D."/>
            <person name="Kisner P."/>
            <person name="Lance K."/>
            <person name="Lara M."/>
            <person name="Lee W."/>
            <person name="Lennon N."/>
            <person name="Letendre F."/>
            <person name="LeVine R."/>
            <person name="Lipovsky A."/>
            <person name="Liu X."/>
            <person name="Liu J."/>
            <person name="Liu S."/>
            <person name="Lokyitsang T."/>
            <person name="Lokyitsang Y."/>
            <person name="Lubonja R."/>
            <person name="Lui A."/>
            <person name="MacDonald P."/>
            <person name="Magnisalis V."/>
            <person name="Maru K."/>
            <person name="Matthews C."/>
            <person name="McCusker W."/>
            <person name="McDonough S."/>
            <person name="Mehta T."/>
            <person name="Meldrim J."/>
            <person name="Meneus L."/>
            <person name="Mihai O."/>
            <person name="Mihalev A."/>
            <person name="Mihova T."/>
            <person name="Mittelman R."/>
            <person name="Mlenga V."/>
            <person name="Montmayeur A."/>
            <person name="Mulrain L."/>
            <person name="Navidi A."/>
            <person name="Naylor J."/>
            <person name="Negash T."/>
            <person name="Nguyen T."/>
            <person name="Nguyen N."/>
            <person name="Nicol R."/>
            <person name="Norbu C."/>
            <person name="Norbu N."/>
            <person name="Novod N."/>
            <person name="O'Neill B."/>
            <person name="Osman S."/>
            <person name="Markiewicz E."/>
            <person name="Oyono O.L."/>
            <person name="Patti C."/>
            <person name="Phunkhang P."/>
            <person name="Pierre F."/>
            <person name="Priest M."/>
            <person name="Raghuraman S."/>
            <person name="Rege F."/>
            <person name="Reyes R."/>
            <person name="Rise C."/>
            <person name="Rogov P."/>
            <person name="Ross K."/>
            <person name="Ryan E."/>
            <person name="Settipalli S."/>
            <person name="Shea T."/>
            <person name="Sherpa N."/>
            <person name="Shi L."/>
            <person name="Shih D."/>
            <person name="Sparrow T."/>
            <person name="Spaulding J."/>
            <person name="Stalker J."/>
            <person name="Stange-Thomann N."/>
            <person name="Stavropoulos S."/>
            <person name="Stone C."/>
            <person name="Strader C."/>
            <person name="Tesfaye S."/>
            <person name="Thomson T."/>
            <person name="Thoulutsang Y."/>
            <person name="Thoulutsang D."/>
            <person name="Topham K."/>
            <person name="Topping I."/>
            <person name="Tsamla T."/>
            <person name="Vassiliev H."/>
            <person name="Vo A."/>
            <person name="Wangchuk T."/>
            <person name="Wangdi T."/>
            <person name="Weiand M."/>
            <person name="Wilkinson J."/>
            <person name="Wilson A."/>
            <person name="Yadav S."/>
            <person name="Young G."/>
            <person name="Yu Q."/>
            <person name="Zembek L."/>
            <person name="Zhong D."/>
            <person name="Zimmer A."/>
            <person name="Zwirko Z."/>
            <person name="Jaffe D.B."/>
            <person name="Alvarez P."/>
            <person name="Brockman W."/>
            <person name="Butler J."/>
            <person name="Chin C."/>
            <person name="Gnerre S."/>
            <person name="Grabherr M."/>
            <person name="Kleber M."/>
            <person name="Mauceli E."/>
            <person name="MacCallum I."/>
        </authorList>
    </citation>
    <scope>NUCLEOTIDE SEQUENCE [LARGE SCALE GENOMIC DNA]</scope>
    <source>
        <strain evidence="14">Tucson 14030-0811.24</strain>
    </source>
</reference>
<dbReference type="Gene3D" id="3.20.20.140">
    <property type="entry name" value="Metal-dependent hydrolases"/>
    <property type="match status" value="1"/>
</dbReference>
<evidence type="ECO:0000256" key="9">
    <source>
        <dbReference type="ARBA" id="ARBA00022801"/>
    </source>
</evidence>
<evidence type="ECO:0000256" key="6">
    <source>
        <dbReference type="ARBA" id="ARBA00022525"/>
    </source>
</evidence>
<dbReference type="InterPro" id="IPR032466">
    <property type="entry name" value="Metal_Hydrolase"/>
</dbReference>
<feature type="domain" description="Adenosine/AMP deaminase N-terminal" evidence="12">
    <location>
        <begin position="42"/>
        <end position="123"/>
    </location>
</feature>
<evidence type="ECO:0000259" key="11">
    <source>
        <dbReference type="Pfam" id="PF00962"/>
    </source>
</evidence>
<evidence type="ECO:0000313" key="14">
    <source>
        <dbReference type="Proteomes" id="UP000007798"/>
    </source>
</evidence>
<dbReference type="FunFam" id="3.20.20.140:FF:000017">
    <property type="entry name" value="Adenosine deaminase 2"/>
    <property type="match status" value="1"/>
</dbReference>
<evidence type="ECO:0000259" key="12">
    <source>
        <dbReference type="Pfam" id="PF08451"/>
    </source>
</evidence>
<dbReference type="EMBL" id="CH963848">
    <property type="protein sequence ID" value="EDW73754.1"/>
    <property type="molecule type" value="Genomic_DNA"/>
</dbReference>
<comment type="catalytic activity">
    <reaction evidence="10">
        <text>adenosine + H2O + H(+) = inosine + NH4(+)</text>
        <dbReference type="Rhea" id="RHEA:24408"/>
        <dbReference type="ChEBI" id="CHEBI:15377"/>
        <dbReference type="ChEBI" id="CHEBI:15378"/>
        <dbReference type="ChEBI" id="CHEBI:16335"/>
        <dbReference type="ChEBI" id="CHEBI:17596"/>
        <dbReference type="ChEBI" id="CHEBI:28938"/>
        <dbReference type="EC" id="3.5.4.4"/>
    </reaction>
</comment>
<dbReference type="FunCoup" id="B4MNR5">
    <property type="interactions" value="99"/>
</dbReference>
<evidence type="ECO:0000256" key="10">
    <source>
        <dbReference type="ARBA" id="ARBA00047764"/>
    </source>
</evidence>
<evidence type="ECO:0000256" key="2">
    <source>
        <dbReference type="ARBA" id="ARBA00004613"/>
    </source>
</evidence>
<keyword evidence="8" id="KW-0732">Signal</keyword>
<dbReference type="OMA" id="QEDVGHP"/>
<dbReference type="InterPro" id="IPR006331">
    <property type="entry name" value="ADGF"/>
</dbReference>
<comment type="subcellular location">
    <subcellularLocation>
        <location evidence="2">Secreted</location>
    </subcellularLocation>
</comment>
<dbReference type="EC" id="3.5.4.4" evidence="4"/>
<dbReference type="PhylomeDB" id="B4MNR5"/>
<evidence type="ECO:0000256" key="8">
    <source>
        <dbReference type="ARBA" id="ARBA00022729"/>
    </source>
</evidence>
<dbReference type="OrthoDB" id="7202371at2759"/>
<keyword evidence="14" id="KW-1185">Reference proteome</keyword>
<sequence length="537" mass="62199">MVCWRQHGKLLLPPAFLHNCKRHLTELGMEQSLKQLIGNTNLRRSKPEDYRKLRDIIAAYGRAKMLGSDIQLTQDEYLANQVIMSEKKKEYEKGIMDPTKFAPGYHIFQVLHKIKKSPLFHILTRMPKGGALKTHDTSMCSTEFLIKLTYKKNLWVCTTNKGCRIEEFRFAKEKPSECKFKDGKWQKMEEIREHRGDENVCKYLQIRFSMFPLSSFTNNAQAWRHFMGIFALLDGLTQFAPVWGEYYYNALKEFYADGVQYVETRSLLPQLYCLDGEKLPIRETVQIYYDQMNRFKKEHPEFIGAKLIYAPLRHVTPEDVGTYVKTCTELNKEFPDFLIGFDLVGQEDVGHPLSMFVEQLIKLPPHINFYFHAGHTNWYGSHTDENLIDAVILGTRRIGHGFALTKHPIIMALVKKLNIALELCPVSNQVLQLGTDYRNHPAATLIAKNIPLIISSGNPSFWRASPLSHDFYMAFLGIAPMNADLKFLKRIAKNSIKYSGVEDEEKAAAMSKWKTKWDKWVKDILENEEEMIPKQAE</sequence>
<dbReference type="NCBIfam" id="TIGR01431">
    <property type="entry name" value="adm_rel"/>
    <property type="match status" value="1"/>
</dbReference>
<dbReference type="CDD" id="cd01321">
    <property type="entry name" value="ADGF"/>
    <property type="match status" value="1"/>
</dbReference>
<evidence type="ECO:0000256" key="4">
    <source>
        <dbReference type="ARBA" id="ARBA00012784"/>
    </source>
</evidence>
<dbReference type="HOGENOM" id="CLU_022829_3_0_1"/>
<dbReference type="InterPro" id="IPR013659">
    <property type="entry name" value="A_deaminase_N"/>
</dbReference>
<proteinExistence type="inferred from homology"/>
<dbReference type="GO" id="GO:0005615">
    <property type="term" value="C:extracellular space"/>
    <property type="evidence" value="ECO:0007669"/>
    <property type="project" value="InterPro"/>
</dbReference>
<comment type="cofactor">
    <cofactor evidence="1">
        <name>Zn(2+)</name>
        <dbReference type="ChEBI" id="CHEBI:29105"/>
    </cofactor>
</comment>
<dbReference type="SMR" id="B4MNR5"/>
<dbReference type="GO" id="GO:0006154">
    <property type="term" value="P:adenosine catabolic process"/>
    <property type="evidence" value="ECO:0007669"/>
    <property type="project" value="InterPro"/>
</dbReference>
<dbReference type="GO" id="GO:0004000">
    <property type="term" value="F:adenosine deaminase activity"/>
    <property type="evidence" value="ECO:0007669"/>
    <property type="project" value="InterPro"/>
</dbReference>
<dbReference type="STRING" id="7260.B4MNR5"/>
<accession>B4MNR5</accession>
<dbReference type="Pfam" id="PF08451">
    <property type="entry name" value="A_deaminase_N"/>
    <property type="match status" value="1"/>
</dbReference>
<dbReference type="GO" id="GO:0046103">
    <property type="term" value="P:inosine biosynthetic process"/>
    <property type="evidence" value="ECO:0007669"/>
    <property type="project" value="TreeGrafter"/>
</dbReference>
<gene>
    <name evidence="13" type="primary">Dwil\GK19522</name>
    <name evidence="13" type="ORF">Dwil_GK19522</name>
</gene>
<dbReference type="InterPro" id="IPR001365">
    <property type="entry name" value="A_deaminase_dom"/>
</dbReference>
<dbReference type="SUPFAM" id="SSF51556">
    <property type="entry name" value="Metallo-dependent hydrolases"/>
    <property type="match status" value="1"/>
</dbReference>
<dbReference type="Pfam" id="PF00962">
    <property type="entry name" value="A_deaminase"/>
    <property type="match status" value="1"/>
</dbReference>
<organism evidence="13 14">
    <name type="scientific">Drosophila willistoni</name>
    <name type="common">Fruit fly</name>
    <dbReference type="NCBI Taxonomy" id="7260"/>
    <lineage>
        <taxon>Eukaryota</taxon>
        <taxon>Metazoa</taxon>
        <taxon>Ecdysozoa</taxon>
        <taxon>Arthropoda</taxon>
        <taxon>Hexapoda</taxon>
        <taxon>Insecta</taxon>
        <taxon>Pterygota</taxon>
        <taxon>Neoptera</taxon>
        <taxon>Endopterygota</taxon>
        <taxon>Diptera</taxon>
        <taxon>Brachycera</taxon>
        <taxon>Muscomorpha</taxon>
        <taxon>Ephydroidea</taxon>
        <taxon>Drosophilidae</taxon>
        <taxon>Drosophila</taxon>
        <taxon>Sophophora</taxon>
    </lineage>
</organism>
<evidence type="ECO:0000256" key="1">
    <source>
        <dbReference type="ARBA" id="ARBA00001947"/>
    </source>
</evidence>
<dbReference type="GO" id="GO:0046872">
    <property type="term" value="F:metal ion binding"/>
    <property type="evidence" value="ECO:0007669"/>
    <property type="project" value="UniProtKB-KW"/>
</dbReference>
<evidence type="ECO:0000256" key="7">
    <source>
        <dbReference type="ARBA" id="ARBA00022723"/>
    </source>
</evidence>
<dbReference type="Proteomes" id="UP000007798">
    <property type="component" value="Unassembled WGS sequence"/>
</dbReference>
<evidence type="ECO:0000256" key="5">
    <source>
        <dbReference type="ARBA" id="ARBA00018099"/>
    </source>
</evidence>
<dbReference type="eggNOG" id="KOG1097">
    <property type="taxonomic scope" value="Eukaryota"/>
</dbReference>
<dbReference type="KEGG" id="dwi:6639844"/>
<evidence type="ECO:0000313" key="13">
    <source>
        <dbReference type="EMBL" id="EDW73754.1"/>
    </source>
</evidence>
<keyword evidence="7" id="KW-0479">Metal-binding</keyword>
<dbReference type="AlphaFoldDB" id="B4MNR5"/>
<keyword evidence="9" id="KW-0378">Hydrolase</keyword>
<evidence type="ECO:0000256" key="3">
    <source>
        <dbReference type="ARBA" id="ARBA00006083"/>
    </source>
</evidence>
<dbReference type="InParanoid" id="B4MNR5"/>
<keyword evidence="6" id="KW-0964">Secreted</keyword>
<name>B4MNR5_DROWI</name>